<dbReference type="SUPFAM" id="SSF52172">
    <property type="entry name" value="CheY-like"/>
    <property type="match status" value="1"/>
</dbReference>
<reference evidence="4" key="1">
    <citation type="journal article" date="2014" name="Front. Microbiol.">
        <title>High frequency of phylogenetically diverse reductive dehalogenase-homologous genes in deep subseafloor sedimentary metagenomes.</title>
        <authorList>
            <person name="Kawai M."/>
            <person name="Futagami T."/>
            <person name="Toyoda A."/>
            <person name="Takaki Y."/>
            <person name="Nishi S."/>
            <person name="Hori S."/>
            <person name="Arai W."/>
            <person name="Tsubouchi T."/>
            <person name="Morono Y."/>
            <person name="Uchiyama I."/>
            <person name="Ito T."/>
            <person name="Fujiyama A."/>
            <person name="Inagaki F."/>
            <person name="Takami H."/>
        </authorList>
    </citation>
    <scope>NUCLEOTIDE SEQUENCE</scope>
    <source>
        <strain evidence="4">Expedition CK06-06</strain>
    </source>
</reference>
<feature type="non-terminal residue" evidence="4">
    <location>
        <position position="1"/>
    </location>
</feature>
<dbReference type="GO" id="GO:0000160">
    <property type="term" value="P:phosphorelay signal transduction system"/>
    <property type="evidence" value="ECO:0007669"/>
    <property type="project" value="UniProtKB-KW"/>
</dbReference>
<dbReference type="InterPro" id="IPR011006">
    <property type="entry name" value="CheY-like_superfamily"/>
</dbReference>
<dbReference type="PANTHER" id="PTHR45339">
    <property type="entry name" value="HYBRID SIGNAL TRANSDUCTION HISTIDINE KINASE J"/>
    <property type="match status" value="1"/>
</dbReference>
<dbReference type="Gene3D" id="3.40.50.2300">
    <property type="match status" value="1"/>
</dbReference>
<organism evidence="4">
    <name type="scientific">marine sediment metagenome</name>
    <dbReference type="NCBI Taxonomy" id="412755"/>
    <lineage>
        <taxon>unclassified sequences</taxon>
        <taxon>metagenomes</taxon>
        <taxon>ecological metagenomes</taxon>
    </lineage>
</organism>
<dbReference type="InterPro" id="IPR001789">
    <property type="entry name" value="Sig_transdc_resp-reg_receiver"/>
</dbReference>
<keyword evidence="1" id="KW-0597">Phosphoprotein</keyword>
<accession>X1SH73</accession>
<dbReference type="Pfam" id="PF00072">
    <property type="entry name" value="Response_reg"/>
    <property type="match status" value="1"/>
</dbReference>
<dbReference type="EMBL" id="BARW01006620">
    <property type="protein sequence ID" value="GAI78461.1"/>
    <property type="molecule type" value="Genomic_DNA"/>
</dbReference>
<feature type="domain" description="Response regulatory" evidence="3">
    <location>
        <begin position="1"/>
        <end position="89"/>
    </location>
</feature>
<comment type="caution">
    <text evidence="4">The sequence shown here is derived from an EMBL/GenBank/DDBJ whole genome shotgun (WGS) entry which is preliminary data.</text>
</comment>
<proteinExistence type="predicted"/>
<name>X1SH73_9ZZZZ</name>
<dbReference type="CDD" id="cd17546">
    <property type="entry name" value="REC_hyHK_CKI1_RcsC-like"/>
    <property type="match status" value="1"/>
</dbReference>
<protein>
    <recommendedName>
        <fullName evidence="3">Response regulatory domain-containing protein</fullName>
    </recommendedName>
</protein>
<sequence>TVDSGLEAVEKCKTDPSIDVVLLDLHIPGISGFEAATLIKQERADLPIIAQSAYALIEEKERAIEAGCDAHISKPINTFDLLAAIHHFLDLGDLPFL</sequence>
<dbReference type="PROSITE" id="PS50110">
    <property type="entry name" value="RESPONSE_REGULATORY"/>
    <property type="match status" value="1"/>
</dbReference>
<evidence type="ECO:0000256" key="2">
    <source>
        <dbReference type="ARBA" id="ARBA00023012"/>
    </source>
</evidence>
<evidence type="ECO:0000259" key="3">
    <source>
        <dbReference type="PROSITE" id="PS50110"/>
    </source>
</evidence>
<dbReference type="PANTHER" id="PTHR45339:SF1">
    <property type="entry name" value="HYBRID SIGNAL TRANSDUCTION HISTIDINE KINASE J"/>
    <property type="match status" value="1"/>
</dbReference>
<dbReference type="AlphaFoldDB" id="X1SH73"/>
<gene>
    <name evidence="4" type="ORF">S12H4_13908</name>
</gene>
<evidence type="ECO:0000256" key="1">
    <source>
        <dbReference type="ARBA" id="ARBA00022553"/>
    </source>
</evidence>
<evidence type="ECO:0000313" key="4">
    <source>
        <dbReference type="EMBL" id="GAI78461.1"/>
    </source>
</evidence>
<keyword evidence="2" id="KW-0902">Two-component regulatory system</keyword>